<evidence type="ECO:0000313" key="2">
    <source>
        <dbReference type="EMBL" id="QJA77094.1"/>
    </source>
</evidence>
<dbReference type="AlphaFoldDB" id="A0A6H1ZR66"/>
<evidence type="ECO:0000313" key="3">
    <source>
        <dbReference type="EMBL" id="QJA93778.1"/>
    </source>
</evidence>
<reference evidence="1" key="1">
    <citation type="submission" date="2020-03" db="EMBL/GenBank/DDBJ databases">
        <title>The deep terrestrial virosphere.</title>
        <authorList>
            <person name="Holmfeldt K."/>
            <person name="Nilsson E."/>
            <person name="Simone D."/>
            <person name="Lopez-Fernandez M."/>
            <person name="Wu X."/>
            <person name="de Brujin I."/>
            <person name="Lundin D."/>
            <person name="Andersson A."/>
            <person name="Bertilsson S."/>
            <person name="Dopson M."/>
        </authorList>
    </citation>
    <scope>NUCLEOTIDE SEQUENCE</scope>
    <source>
        <strain evidence="2">MM415A01361</strain>
        <strain evidence="3">MM415B04119</strain>
        <strain evidence="1">TM448A01582</strain>
    </source>
</reference>
<dbReference type="EMBL" id="MT142263">
    <property type="protein sequence ID" value="QJA77094.1"/>
    <property type="molecule type" value="Genomic_DNA"/>
</dbReference>
<gene>
    <name evidence="2" type="ORF">MM415A01361_0004</name>
    <name evidence="3" type="ORF">MM415B04119_0012</name>
    <name evidence="1" type="ORF">TM448A01582_0017</name>
</gene>
<accession>A0A6H1ZR66</accession>
<dbReference type="EMBL" id="MT144171">
    <property type="protein sequence ID" value="QJA50064.1"/>
    <property type="molecule type" value="Genomic_DNA"/>
</dbReference>
<evidence type="ECO:0000313" key="1">
    <source>
        <dbReference type="EMBL" id="QJA50064.1"/>
    </source>
</evidence>
<sequence>MPRKAKLEFLFLNENGAGYASRETVTVGTTVESFLSGNMQDWNSGAYTIRVNNDVVTDGQLLVAGDRVIVSPVAPTKIESA</sequence>
<protein>
    <submittedName>
        <fullName evidence="1">Uncharacterized protein</fullName>
    </submittedName>
</protein>
<dbReference type="EMBL" id="MT143176">
    <property type="protein sequence ID" value="QJA93778.1"/>
    <property type="molecule type" value="Genomic_DNA"/>
</dbReference>
<name>A0A6H1ZR66_9ZZZZ</name>
<organism evidence="1">
    <name type="scientific">viral metagenome</name>
    <dbReference type="NCBI Taxonomy" id="1070528"/>
    <lineage>
        <taxon>unclassified sequences</taxon>
        <taxon>metagenomes</taxon>
        <taxon>organismal metagenomes</taxon>
    </lineage>
</organism>
<proteinExistence type="predicted"/>